<proteinExistence type="predicted"/>
<dbReference type="AlphaFoldDB" id="A0A2S3V2J8"/>
<dbReference type="OrthoDB" id="8536716at2"/>
<sequence>MQILLQASGYIVLVYLLWDTGTWFTKHVLEISGAGKRERDLEEKNKDDKPAGGNHAGKYIGLLERTLIVAGLVLNNWEVILAVIALKTVARHDDLNKKIDAEYFLIGSFASILWAIAIAILLVLYDHYLGLDVLPVAWLFAPEGMASPV</sequence>
<dbReference type="RefSeq" id="WP_103220740.1">
    <property type="nucleotide sequence ID" value="NZ_PPCN01000001.1"/>
</dbReference>
<feature type="transmembrane region" description="Helical" evidence="1">
    <location>
        <begin position="102"/>
        <end position="125"/>
    </location>
</feature>
<organism evidence="2 3">
    <name type="scientific">Roseibium marinum</name>
    <dbReference type="NCBI Taxonomy" id="281252"/>
    <lineage>
        <taxon>Bacteria</taxon>
        <taxon>Pseudomonadati</taxon>
        <taxon>Pseudomonadota</taxon>
        <taxon>Alphaproteobacteria</taxon>
        <taxon>Hyphomicrobiales</taxon>
        <taxon>Stappiaceae</taxon>
        <taxon>Roseibium</taxon>
    </lineage>
</organism>
<gene>
    <name evidence="2" type="ORF">CLV41_101561</name>
</gene>
<dbReference type="Proteomes" id="UP000236959">
    <property type="component" value="Unassembled WGS sequence"/>
</dbReference>
<reference evidence="2 3" key="1">
    <citation type="submission" date="2018-01" db="EMBL/GenBank/DDBJ databases">
        <title>Genomic Encyclopedia of Archaeal and Bacterial Type Strains, Phase II (KMG-II): from individual species to whole genera.</title>
        <authorList>
            <person name="Goeker M."/>
        </authorList>
    </citation>
    <scope>NUCLEOTIDE SEQUENCE [LARGE SCALE GENOMIC DNA]</scope>
    <source>
        <strain evidence="2 3">DSM 17023</strain>
    </source>
</reference>
<keyword evidence="1" id="KW-0812">Transmembrane</keyword>
<evidence type="ECO:0000313" key="3">
    <source>
        <dbReference type="Proteomes" id="UP000236959"/>
    </source>
</evidence>
<name>A0A2S3V2J8_9HYPH</name>
<evidence type="ECO:0000313" key="2">
    <source>
        <dbReference type="EMBL" id="POF34110.1"/>
    </source>
</evidence>
<evidence type="ECO:0000256" key="1">
    <source>
        <dbReference type="SAM" id="Phobius"/>
    </source>
</evidence>
<protein>
    <submittedName>
        <fullName evidence="2">Uncharacterized protein</fullName>
    </submittedName>
</protein>
<keyword evidence="3" id="KW-1185">Reference proteome</keyword>
<keyword evidence="1" id="KW-1133">Transmembrane helix</keyword>
<dbReference type="EMBL" id="PPCN01000001">
    <property type="protein sequence ID" value="POF34110.1"/>
    <property type="molecule type" value="Genomic_DNA"/>
</dbReference>
<accession>A0A2S3V2J8</accession>
<keyword evidence="1" id="KW-0472">Membrane</keyword>
<comment type="caution">
    <text evidence="2">The sequence shown here is derived from an EMBL/GenBank/DDBJ whole genome shotgun (WGS) entry which is preliminary data.</text>
</comment>
<feature type="transmembrane region" description="Helical" evidence="1">
    <location>
        <begin position="67"/>
        <end position="90"/>
    </location>
</feature>